<protein>
    <submittedName>
        <fullName evidence="2">Uncharacterized protein</fullName>
    </submittedName>
</protein>
<evidence type="ECO:0000313" key="2">
    <source>
        <dbReference type="EMBL" id="KAJ1112205.1"/>
    </source>
</evidence>
<sequence length="92" mass="10003">MTIPGLRGSPHRHRILPPLELLEPEVTSFTAGAASALADPEKEAAGLRVTEREKGLRREPQAAVTPRSLEAETGCGRRKRGGTEPRVWRVLG</sequence>
<accession>A0AAV7NHC1</accession>
<feature type="compositionally biased region" description="Basic and acidic residues" evidence="1">
    <location>
        <begin position="39"/>
        <end position="60"/>
    </location>
</feature>
<keyword evidence="3" id="KW-1185">Reference proteome</keyword>
<feature type="region of interest" description="Disordered" evidence="1">
    <location>
        <begin position="35"/>
        <end position="92"/>
    </location>
</feature>
<gene>
    <name evidence="2" type="ORF">NDU88_000473</name>
</gene>
<proteinExistence type="predicted"/>
<feature type="compositionally biased region" description="Basic and acidic residues" evidence="1">
    <location>
        <begin position="81"/>
        <end position="92"/>
    </location>
</feature>
<name>A0AAV7NHC1_PLEWA</name>
<comment type="caution">
    <text evidence="2">The sequence shown here is derived from an EMBL/GenBank/DDBJ whole genome shotgun (WGS) entry which is preliminary data.</text>
</comment>
<dbReference type="Proteomes" id="UP001066276">
    <property type="component" value="Chromosome 8"/>
</dbReference>
<evidence type="ECO:0000256" key="1">
    <source>
        <dbReference type="SAM" id="MobiDB-lite"/>
    </source>
</evidence>
<organism evidence="2 3">
    <name type="scientific">Pleurodeles waltl</name>
    <name type="common">Iberian ribbed newt</name>
    <dbReference type="NCBI Taxonomy" id="8319"/>
    <lineage>
        <taxon>Eukaryota</taxon>
        <taxon>Metazoa</taxon>
        <taxon>Chordata</taxon>
        <taxon>Craniata</taxon>
        <taxon>Vertebrata</taxon>
        <taxon>Euteleostomi</taxon>
        <taxon>Amphibia</taxon>
        <taxon>Batrachia</taxon>
        <taxon>Caudata</taxon>
        <taxon>Salamandroidea</taxon>
        <taxon>Salamandridae</taxon>
        <taxon>Pleurodelinae</taxon>
        <taxon>Pleurodeles</taxon>
    </lineage>
</organism>
<dbReference type="EMBL" id="JANPWB010000012">
    <property type="protein sequence ID" value="KAJ1112205.1"/>
    <property type="molecule type" value="Genomic_DNA"/>
</dbReference>
<reference evidence="2" key="1">
    <citation type="journal article" date="2022" name="bioRxiv">
        <title>Sequencing and chromosome-scale assembly of the giantPleurodeles waltlgenome.</title>
        <authorList>
            <person name="Brown T."/>
            <person name="Elewa A."/>
            <person name="Iarovenko S."/>
            <person name="Subramanian E."/>
            <person name="Araus A.J."/>
            <person name="Petzold A."/>
            <person name="Susuki M."/>
            <person name="Suzuki K.-i.T."/>
            <person name="Hayashi T."/>
            <person name="Toyoda A."/>
            <person name="Oliveira C."/>
            <person name="Osipova E."/>
            <person name="Leigh N.D."/>
            <person name="Simon A."/>
            <person name="Yun M.H."/>
        </authorList>
    </citation>
    <scope>NUCLEOTIDE SEQUENCE</scope>
    <source>
        <strain evidence="2">20211129_DDA</strain>
        <tissue evidence="2">Liver</tissue>
    </source>
</reference>
<evidence type="ECO:0000313" key="3">
    <source>
        <dbReference type="Proteomes" id="UP001066276"/>
    </source>
</evidence>
<dbReference type="AlphaFoldDB" id="A0AAV7NHC1"/>